<dbReference type="InterPro" id="IPR003593">
    <property type="entry name" value="AAA+_ATPase"/>
</dbReference>
<evidence type="ECO:0000256" key="3">
    <source>
        <dbReference type="ARBA" id="ARBA00022448"/>
    </source>
</evidence>
<reference evidence="10 11" key="1">
    <citation type="submission" date="2021-03" db="EMBL/GenBank/DDBJ databases">
        <title>Genomic Encyclopedia of Type Strains, Phase IV (KMG-IV): sequencing the most valuable type-strain genomes for metagenomic binning, comparative biology and taxonomic classification.</title>
        <authorList>
            <person name="Goeker M."/>
        </authorList>
    </citation>
    <scope>NUCLEOTIDE SEQUENCE [LARGE SCALE GENOMIC DNA]</scope>
    <source>
        <strain evidence="10 11">DSM 101872</strain>
    </source>
</reference>
<dbReference type="Gene3D" id="3.40.50.300">
    <property type="entry name" value="P-loop containing nucleotide triphosphate hydrolases"/>
    <property type="match status" value="2"/>
</dbReference>
<evidence type="ECO:0000256" key="6">
    <source>
        <dbReference type="ARBA" id="ARBA00022840"/>
    </source>
</evidence>
<evidence type="ECO:0000256" key="4">
    <source>
        <dbReference type="ARBA" id="ARBA00022475"/>
    </source>
</evidence>
<keyword evidence="8" id="KW-0472">Membrane</keyword>
<keyword evidence="6 10" id="KW-0067">ATP-binding</keyword>
<keyword evidence="11" id="KW-1185">Reference proteome</keyword>
<dbReference type="SMART" id="SM00382">
    <property type="entry name" value="AAA"/>
    <property type="match status" value="2"/>
</dbReference>
<dbReference type="PANTHER" id="PTHR43553:SF27">
    <property type="entry name" value="ENERGY-COUPLING FACTOR TRANSPORTER ATP-BINDING PROTEIN ECFA2"/>
    <property type="match status" value="1"/>
</dbReference>
<feature type="domain" description="ABC transporter" evidence="9">
    <location>
        <begin position="239"/>
        <end position="457"/>
    </location>
</feature>
<dbReference type="InterPro" id="IPR017871">
    <property type="entry name" value="ABC_transporter-like_CS"/>
</dbReference>
<comment type="similarity">
    <text evidence="2">Belongs to the ABC transporter superfamily.</text>
</comment>
<comment type="subcellular location">
    <subcellularLocation>
        <location evidence="1">Cell membrane</location>
        <topology evidence="1">Peripheral membrane protein</topology>
    </subcellularLocation>
</comment>
<dbReference type="Proteomes" id="UP001519292">
    <property type="component" value="Unassembled WGS sequence"/>
</dbReference>
<dbReference type="PROSITE" id="PS00211">
    <property type="entry name" value="ABC_TRANSPORTER_1"/>
    <property type="match status" value="2"/>
</dbReference>
<dbReference type="GO" id="GO:0016787">
    <property type="term" value="F:hydrolase activity"/>
    <property type="evidence" value="ECO:0007669"/>
    <property type="project" value="UniProtKB-KW"/>
</dbReference>
<dbReference type="InterPro" id="IPR027417">
    <property type="entry name" value="P-loop_NTPase"/>
</dbReference>
<evidence type="ECO:0000256" key="5">
    <source>
        <dbReference type="ARBA" id="ARBA00022741"/>
    </source>
</evidence>
<evidence type="ECO:0000256" key="8">
    <source>
        <dbReference type="ARBA" id="ARBA00023136"/>
    </source>
</evidence>
<organism evidence="10 11">
    <name type="scientific">Lactobacillus colini</name>
    <dbReference type="NCBI Taxonomy" id="1819254"/>
    <lineage>
        <taxon>Bacteria</taxon>
        <taxon>Bacillati</taxon>
        <taxon>Bacillota</taxon>
        <taxon>Bacilli</taxon>
        <taxon>Lactobacillales</taxon>
        <taxon>Lactobacillaceae</taxon>
        <taxon>Lactobacillus</taxon>
    </lineage>
</organism>
<dbReference type="InterPro" id="IPR015856">
    <property type="entry name" value="ABC_transpr_CbiO/EcfA_su"/>
</dbReference>
<dbReference type="PANTHER" id="PTHR43553">
    <property type="entry name" value="HEAVY METAL TRANSPORTER"/>
    <property type="match status" value="1"/>
</dbReference>
<feature type="domain" description="ABC transporter" evidence="9">
    <location>
        <begin position="2"/>
        <end position="231"/>
    </location>
</feature>
<protein>
    <submittedName>
        <fullName evidence="10">Energy-coupling factor transport system ATP-binding protein</fullName>
        <ecNumber evidence="10">3.6.3.-</ecNumber>
    </submittedName>
</protein>
<proteinExistence type="inferred from homology"/>
<evidence type="ECO:0000259" key="9">
    <source>
        <dbReference type="PROSITE" id="PS50893"/>
    </source>
</evidence>
<evidence type="ECO:0000313" key="11">
    <source>
        <dbReference type="Proteomes" id="UP001519292"/>
    </source>
</evidence>
<evidence type="ECO:0000256" key="7">
    <source>
        <dbReference type="ARBA" id="ARBA00022967"/>
    </source>
</evidence>
<dbReference type="CDD" id="cd03225">
    <property type="entry name" value="ABC_cobalt_CbiO_domain1"/>
    <property type="match status" value="2"/>
</dbReference>
<name>A0ABS4MCT3_9LACO</name>
<dbReference type="RefSeq" id="WP_209686228.1">
    <property type="nucleotide sequence ID" value="NZ_JAGGLU010000002.1"/>
</dbReference>
<keyword evidence="7" id="KW-1278">Translocase</keyword>
<dbReference type="EC" id="3.6.3.-" evidence="10"/>
<keyword evidence="3" id="KW-0813">Transport</keyword>
<evidence type="ECO:0000313" key="10">
    <source>
        <dbReference type="EMBL" id="MBP2057490.1"/>
    </source>
</evidence>
<keyword evidence="4" id="KW-1003">Cell membrane</keyword>
<evidence type="ECO:0000256" key="1">
    <source>
        <dbReference type="ARBA" id="ARBA00004202"/>
    </source>
</evidence>
<comment type="caution">
    <text evidence="10">The sequence shown here is derived from an EMBL/GenBank/DDBJ whole genome shotgun (WGS) entry which is preliminary data.</text>
</comment>
<dbReference type="InterPro" id="IPR003439">
    <property type="entry name" value="ABC_transporter-like_ATP-bd"/>
</dbReference>
<keyword evidence="5" id="KW-0547">Nucleotide-binding</keyword>
<accession>A0ABS4MCT3</accession>
<dbReference type="Pfam" id="PF00005">
    <property type="entry name" value="ABC_tran"/>
    <property type="match status" value="2"/>
</dbReference>
<dbReference type="GO" id="GO:0005524">
    <property type="term" value="F:ATP binding"/>
    <property type="evidence" value="ECO:0007669"/>
    <property type="project" value="UniProtKB-KW"/>
</dbReference>
<keyword evidence="10" id="KW-0378">Hydrolase</keyword>
<dbReference type="PROSITE" id="PS50893">
    <property type="entry name" value="ABC_TRANSPORTER_2"/>
    <property type="match status" value="2"/>
</dbReference>
<evidence type="ECO:0000256" key="2">
    <source>
        <dbReference type="ARBA" id="ARBA00005417"/>
    </source>
</evidence>
<dbReference type="SUPFAM" id="SSF52540">
    <property type="entry name" value="P-loop containing nucleoside triphosphate hydrolases"/>
    <property type="match status" value="2"/>
</dbReference>
<sequence>MLKINQLSFNYQKDSNILENISLQIFPNSFSLLYGPTGCGKSTLLKLIAGLYPKFGGQITTGKIQNSFKQWGMVFQNPDKQFTMQTPYQEFIFSLENLQLDEKQAKKRISLASRETNTQDLLERDFITLSGGEKQRVALAIIIAMDCDLVLLDEPFASCDPYNRKFLLEKLFKLKQEGKTIIITDHNLSGYQEMCDQVFLFKNKHRIDVLNNKAKEEFFHQPAPPQLSFQLPKDSKPILTFENFSLKQGDKTLIANQNLQIFPGHGTLLSGANGSGKTSLFKALTKLISYQGKITYQQQDISKIRRRKYLTQVAQVFQNASDQFLMVTVKEEIKLSQSLSNRFSTAEITNFLKLLQLDQLLDHVVYSLSGGQKKKLQLLLMMIANPNILLLDEPFTGLDKQSIHIISNLLRESFLDQEKTLIIISHQSDDLDLLCDYHLTLKDRHLQYITGGLLDES</sequence>
<dbReference type="InterPro" id="IPR050095">
    <property type="entry name" value="ECF_ABC_transporter_ATP-bd"/>
</dbReference>
<dbReference type="EMBL" id="JAGGLU010000002">
    <property type="protein sequence ID" value="MBP2057490.1"/>
    <property type="molecule type" value="Genomic_DNA"/>
</dbReference>
<gene>
    <name evidence="10" type="ORF">J2Z60_000654</name>
</gene>